<dbReference type="AlphaFoldDB" id="A0A7X1XLY9"/>
<dbReference type="Pfam" id="PF08708">
    <property type="entry name" value="PriCT_1"/>
    <property type="match status" value="1"/>
</dbReference>
<dbReference type="SMART" id="SM00942">
    <property type="entry name" value="PriCT_1"/>
    <property type="match status" value="1"/>
</dbReference>
<dbReference type="EMBL" id="WIWI01000114">
    <property type="protein sequence ID" value="MQT92536.1"/>
    <property type="molecule type" value="Genomic_DNA"/>
</dbReference>
<organism evidence="3 5">
    <name type="scientific">Pseudomonas helleri</name>
    <dbReference type="NCBI Taxonomy" id="1608996"/>
    <lineage>
        <taxon>Bacteria</taxon>
        <taxon>Pseudomonadati</taxon>
        <taxon>Pseudomonadota</taxon>
        <taxon>Gammaproteobacteria</taxon>
        <taxon>Pseudomonadales</taxon>
        <taxon>Pseudomonadaceae</taxon>
        <taxon>Pseudomonas</taxon>
    </lineage>
</organism>
<evidence type="ECO:0000313" key="2">
    <source>
        <dbReference type="EMBL" id="MQT48825.1"/>
    </source>
</evidence>
<comment type="caution">
    <text evidence="3">The sequence shown here is derived from an EMBL/GenBank/DDBJ whole genome shotgun (WGS) entry which is preliminary data.</text>
</comment>
<protein>
    <submittedName>
        <fullName evidence="3">Plasmid replication protein</fullName>
    </submittedName>
</protein>
<sequence>MECLDLFNEKLPARPYHADDLSNGLKINKREKAALARHIQPNGPTHKIWLVYDVDRRDAGLHWEQVGAPPPNLIARNPANGHAHLLYGLLTPIRTEIDAKTAPLRYAGAIDNAMRSLLDADPGYSGLICKNPLNPHWLINQWESNLYTLDELADYLDLSPYKNKRKPLPDYGLGRNCTLFEKLRAWAYKAIRQGWPSYDQWLAACLDRATGYNAQFSTPLDLAEVKHTAKSVAKWTHQKFKADEFSAIQSARGTKGGLAKGKGKREQGIILLESGATIQDVMKELNVSRATAYNWKQQA</sequence>
<dbReference type="InterPro" id="IPR004322">
    <property type="entry name" value="Plasmid_replicase_bac"/>
</dbReference>
<evidence type="ECO:0000313" key="5">
    <source>
        <dbReference type="Proteomes" id="UP000489190"/>
    </source>
</evidence>
<gene>
    <name evidence="3" type="ORF">GHO39_25935</name>
    <name evidence="2" type="ORF">GHO40_19150</name>
</gene>
<evidence type="ECO:0000313" key="3">
    <source>
        <dbReference type="EMBL" id="MQT92536.1"/>
    </source>
</evidence>
<proteinExistence type="predicted"/>
<evidence type="ECO:0000259" key="1">
    <source>
        <dbReference type="SMART" id="SM00942"/>
    </source>
</evidence>
<dbReference type="Pfam" id="PF03090">
    <property type="entry name" value="Replicase"/>
    <property type="match status" value="1"/>
</dbReference>
<name>A0A7X1XLY9_9PSED</name>
<evidence type="ECO:0000313" key="4">
    <source>
        <dbReference type="Proteomes" id="UP000441404"/>
    </source>
</evidence>
<dbReference type="RefSeq" id="WP_153330829.1">
    <property type="nucleotide sequence ID" value="NZ_WIWI01000114.1"/>
</dbReference>
<dbReference type="Proteomes" id="UP000441404">
    <property type="component" value="Unassembled WGS sequence"/>
</dbReference>
<dbReference type="EMBL" id="WIWJ01000039">
    <property type="protein sequence ID" value="MQT48825.1"/>
    <property type="molecule type" value="Genomic_DNA"/>
</dbReference>
<dbReference type="Proteomes" id="UP000489190">
    <property type="component" value="Unassembled WGS sequence"/>
</dbReference>
<accession>A0A7X1XLY9</accession>
<dbReference type="Gene3D" id="1.10.340.50">
    <property type="match status" value="1"/>
</dbReference>
<feature type="domain" description="Primase C-terminal 1" evidence="1">
    <location>
        <begin position="164"/>
        <end position="238"/>
    </location>
</feature>
<dbReference type="InterPro" id="IPR014820">
    <property type="entry name" value="PriCT_1"/>
</dbReference>
<reference evidence="4 5" key="1">
    <citation type="submission" date="2019-10" db="EMBL/GenBank/DDBJ databases">
        <title>Evaluation of single-gene subtyping targets for Pseudomonas.</title>
        <authorList>
            <person name="Reichler S.J."/>
            <person name="Orsi R.H."/>
            <person name="Wiedmann M."/>
            <person name="Martin N.H."/>
            <person name="Murphy S.I."/>
        </authorList>
    </citation>
    <scope>NUCLEOTIDE SEQUENCE [LARGE SCALE GENOMIC DNA]</scope>
    <source>
        <strain evidence="3 5">FSL R10-3254</strain>
        <strain evidence="2 4">FSL R10-3257</strain>
    </source>
</reference>